<reference evidence="4 5" key="1">
    <citation type="journal article" date="1999" name="Proc. Jpn. Acad.">
        <title>Determination of the complete genomic DNA sequence of Thermoplasma volvanium GSS1.</title>
        <authorList>
            <person name="Kawashima T."/>
            <person name="Yamamoto Y."/>
            <person name="Aramaki H."/>
            <person name="Nunoshiba T."/>
            <person name="Kawamoto T."/>
            <person name="Watanabe K."/>
            <person name="Yamazaki M."/>
            <person name="Kanehori K."/>
            <person name="Amano N."/>
            <person name="Ohya Y."/>
            <person name="Makino K."/>
            <person name="Suzuki M."/>
        </authorList>
    </citation>
    <scope>NUCLEOTIDE SEQUENCE [LARGE SCALE GENOMIC DNA]</scope>
    <source>
        <strain evidence="5">ATCC 51530 / DSM 4299 / JCM 9571 / NBRC 15438 / GSS1</strain>
    </source>
</reference>
<feature type="domain" description="MmgE/PrpD N-terminal" evidence="2">
    <location>
        <begin position="8"/>
        <end position="247"/>
    </location>
</feature>
<dbReference type="InterPro" id="IPR042183">
    <property type="entry name" value="MmgE/PrpD_sf_1"/>
</dbReference>
<dbReference type="Pfam" id="PF03972">
    <property type="entry name" value="MmgE_PrpD_N"/>
    <property type="match status" value="1"/>
</dbReference>
<organism evidence="4 5">
    <name type="scientific">Thermoplasma volcanium (strain ATCC 51530 / DSM 4299 / JCM 9571 / NBRC 15438 / GSS1)</name>
    <dbReference type="NCBI Taxonomy" id="273116"/>
    <lineage>
        <taxon>Archaea</taxon>
        <taxon>Methanobacteriati</taxon>
        <taxon>Thermoplasmatota</taxon>
        <taxon>Thermoplasmata</taxon>
        <taxon>Thermoplasmatales</taxon>
        <taxon>Thermoplasmataceae</taxon>
        <taxon>Thermoplasma</taxon>
    </lineage>
</organism>
<dbReference type="PaxDb" id="273116-14324588"/>
<dbReference type="Gene3D" id="1.10.4100.10">
    <property type="entry name" value="2-methylcitrate dehydratase PrpD"/>
    <property type="match status" value="1"/>
</dbReference>
<dbReference type="SUPFAM" id="SSF103378">
    <property type="entry name" value="2-methylcitrate dehydratase PrpD"/>
    <property type="match status" value="1"/>
</dbReference>
<comment type="similarity">
    <text evidence="1">Belongs to the PrpD family.</text>
</comment>
<dbReference type="GO" id="GO:0016829">
    <property type="term" value="F:lyase activity"/>
    <property type="evidence" value="ECO:0007669"/>
    <property type="project" value="InterPro"/>
</dbReference>
<dbReference type="Proteomes" id="UP000001017">
    <property type="component" value="Chromosome"/>
</dbReference>
<evidence type="ECO:0000259" key="3">
    <source>
        <dbReference type="Pfam" id="PF19305"/>
    </source>
</evidence>
<dbReference type="InterPro" id="IPR045336">
    <property type="entry name" value="MmgE_PrpD_N"/>
</dbReference>
<evidence type="ECO:0000259" key="2">
    <source>
        <dbReference type="Pfam" id="PF03972"/>
    </source>
</evidence>
<protein>
    <submittedName>
        <fullName evidence="4">MMGE/PRPD family protein</fullName>
    </submittedName>
</protein>
<dbReference type="EMBL" id="BA000011">
    <property type="protein sequence ID" value="BAB59515.1"/>
    <property type="molecule type" value="Genomic_DNA"/>
</dbReference>
<gene>
    <name evidence="4" type="ORF">TVG0362515</name>
</gene>
<dbReference type="OrthoDB" id="43639at2157"/>
<dbReference type="InterPro" id="IPR045337">
    <property type="entry name" value="MmgE_PrpD_C"/>
</dbReference>
<reference evidence="4 5" key="2">
    <citation type="journal article" date="2000" name="Proc. Natl. Acad. Sci. U.S.A.">
        <title>Archaeal adaptation to higher temperatures revealed by genomic sequence of Thermoplasma volcanium.</title>
        <authorList>
            <person name="Kawashima T."/>
            <person name="Amano N."/>
            <person name="Koike H."/>
            <person name="Makino S."/>
            <person name="Higuchi S."/>
            <person name="Kawashima-Ohya Y."/>
            <person name="Watanabe K."/>
            <person name="Yamazaki M."/>
            <person name="Kanehori K."/>
            <person name="Kawamoto T."/>
            <person name="Nunoshiba T."/>
            <person name="Yamamoto Y."/>
            <person name="Aramaki H."/>
            <person name="Makino K."/>
            <person name="Suzuki M."/>
        </authorList>
    </citation>
    <scope>NUCLEOTIDE SEQUENCE [LARGE SCALE GENOMIC DNA]</scope>
    <source>
        <strain evidence="5">ATCC 51530 / DSM 4299 / JCM 9571 / NBRC 15438 / GSS1</strain>
    </source>
</reference>
<dbReference type="GeneID" id="1440885"/>
<dbReference type="Gene3D" id="3.30.1330.120">
    <property type="entry name" value="2-methylcitrate dehydratase PrpD"/>
    <property type="match status" value="1"/>
</dbReference>
<proteinExistence type="inferred from homology"/>
<dbReference type="PANTHER" id="PTHR16943">
    <property type="entry name" value="2-METHYLCITRATE DEHYDRATASE-RELATED"/>
    <property type="match status" value="1"/>
</dbReference>
<dbReference type="HOGENOM" id="CLU_026574_3_0_2"/>
<name>Q97BT2_THEVO</name>
<keyword evidence="5" id="KW-1185">Reference proteome</keyword>
<dbReference type="PhylomeDB" id="Q97BT2"/>
<feature type="domain" description="MmgE/PrpD C-terminal" evidence="3">
    <location>
        <begin position="259"/>
        <end position="412"/>
    </location>
</feature>
<dbReference type="AlphaFoldDB" id="Q97BT2"/>
<dbReference type="InterPro" id="IPR005656">
    <property type="entry name" value="MmgE_PrpD"/>
</dbReference>
<sequence length="443" mass="50006">MDKTVEVLEDYANSTSFSDINDDEKEAIKMRIADSFITAFTAISSPPTKILLNTIGDVRGQMDSTIYFSKRKVFTPYAVMLNGCMTRYMDYNDTYLSKEALHPSDNIPPLITMAETKELEGKDVIRAVKVAYDIVCSFADAVSIRDRGWDHVNYDSISSSAALASMLELNGEKFENAVSLSIINNISMRQTRAGKLSMWKGCTVAYETMSSTLAVLNASAGLTGPSDIFEGEMGFKKQVSGEFQLEIKPHVMKTMIKNYPVEYHAMSAAQAAANLKDKLDGNIKKIDVETFKVAHTIIIKDPEKLRPQNKETADHSMPYIIAYTLNYGEPDVHSYDDKYLNDKKILDTIDKIHFKVTERFDKMYPEYLPVKISVTDQTSVKEEEIDVPKGHFRDPYTWKDLEAKARRVNPNLVELVSYVRNIENKSLVELKEVMTNVAAEGQH</sequence>
<dbReference type="Pfam" id="PF19305">
    <property type="entry name" value="MmgE_PrpD_C"/>
    <property type="match status" value="1"/>
</dbReference>
<dbReference type="KEGG" id="tvo:TVG0362515"/>
<evidence type="ECO:0000256" key="1">
    <source>
        <dbReference type="ARBA" id="ARBA00006174"/>
    </source>
</evidence>
<accession>Q97BT2</accession>
<evidence type="ECO:0000313" key="4">
    <source>
        <dbReference type="EMBL" id="BAB59515.1"/>
    </source>
</evidence>
<dbReference type="InterPro" id="IPR042188">
    <property type="entry name" value="MmgE/PrpD_sf_2"/>
</dbReference>
<dbReference type="STRING" id="273116.gene:9381150"/>
<dbReference type="RefSeq" id="WP_010916627.1">
    <property type="nucleotide sequence ID" value="NC_002689.2"/>
</dbReference>
<dbReference type="eggNOG" id="arCOG04285">
    <property type="taxonomic scope" value="Archaea"/>
</dbReference>
<dbReference type="InterPro" id="IPR036148">
    <property type="entry name" value="MmgE/PrpD_sf"/>
</dbReference>
<dbReference type="PANTHER" id="PTHR16943:SF8">
    <property type="entry name" value="2-METHYLCITRATE DEHYDRATASE"/>
    <property type="match status" value="1"/>
</dbReference>
<evidence type="ECO:0000313" key="5">
    <source>
        <dbReference type="Proteomes" id="UP000001017"/>
    </source>
</evidence>